<keyword evidence="7" id="KW-1185">Reference proteome</keyword>
<dbReference type="RefSeq" id="WP_146926773.1">
    <property type="nucleotide sequence ID" value="NZ_BAPU01000061.1"/>
</dbReference>
<dbReference type="Proteomes" id="UP000321287">
    <property type="component" value="Unassembled WGS sequence"/>
</dbReference>
<feature type="compositionally biased region" description="Basic and acidic residues" evidence="5">
    <location>
        <begin position="84"/>
        <end position="96"/>
    </location>
</feature>
<comment type="caution">
    <text evidence="6">The sequence shown here is derived from an EMBL/GenBank/DDBJ whole genome shotgun (WGS) entry which is preliminary data.</text>
</comment>
<feature type="compositionally biased region" description="Basic residues" evidence="5">
    <location>
        <begin position="104"/>
        <end position="113"/>
    </location>
</feature>
<protein>
    <submittedName>
        <fullName evidence="6">Transcriptional regulator</fullName>
    </submittedName>
</protein>
<keyword evidence="3" id="KW-0238">DNA-binding</keyword>
<keyword evidence="2" id="KW-0226">DNA condensation</keyword>
<proteinExistence type="inferred from homology"/>
<comment type="similarity">
    <text evidence="1 4">Belongs to the bacterial histone-like protein family.</text>
</comment>
<sequence length="113" mass="12215">MNLHDLVTQVSQETGLPMQDVKRVIQASFGTIVKTVAADEDVVLVGFGKFALKHNVARQGRNPATGETIDIPPSRGMRFAPGKPVKDALNPRKKPEAAPAATKTTKKKKRKTA</sequence>
<dbReference type="SUPFAM" id="SSF47729">
    <property type="entry name" value="IHF-like DNA-binding proteins"/>
    <property type="match status" value="1"/>
</dbReference>
<dbReference type="InterPro" id="IPR010992">
    <property type="entry name" value="IHF-like_DNA-bd_dom_sf"/>
</dbReference>
<gene>
    <name evidence="6" type="primary">hupB</name>
    <name evidence="6" type="ORF">ABO01nite_28360</name>
</gene>
<dbReference type="GO" id="GO:0003677">
    <property type="term" value="F:DNA binding"/>
    <property type="evidence" value="ECO:0007669"/>
    <property type="project" value="UniProtKB-KW"/>
</dbReference>
<evidence type="ECO:0000256" key="4">
    <source>
        <dbReference type="RuleBase" id="RU003939"/>
    </source>
</evidence>
<accession>A0AAN4R829</accession>
<dbReference type="SMART" id="SM00411">
    <property type="entry name" value="BHL"/>
    <property type="match status" value="1"/>
</dbReference>
<dbReference type="PANTHER" id="PTHR33175:SF3">
    <property type="entry name" value="DNA-BINDING PROTEIN HU-BETA"/>
    <property type="match status" value="1"/>
</dbReference>
<feature type="region of interest" description="Disordered" evidence="5">
    <location>
        <begin position="60"/>
        <end position="113"/>
    </location>
</feature>
<dbReference type="InterPro" id="IPR000119">
    <property type="entry name" value="Hist_DNA-bd"/>
</dbReference>
<dbReference type="Pfam" id="PF00216">
    <property type="entry name" value="Bac_DNA_binding"/>
    <property type="match status" value="1"/>
</dbReference>
<reference evidence="6 7" key="1">
    <citation type="submission" date="2019-07" db="EMBL/GenBank/DDBJ databases">
        <title>Whole genome shotgun sequence of Asaia bogorensis NBRC 16594.</title>
        <authorList>
            <person name="Hosoyama A."/>
            <person name="Uohara A."/>
            <person name="Ohji S."/>
            <person name="Ichikawa N."/>
        </authorList>
    </citation>
    <scope>NUCLEOTIDE SEQUENCE [LARGE SCALE GENOMIC DNA]</scope>
    <source>
        <strain evidence="6 7">NBRC 16594</strain>
    </source>
</reference>
<evidence type="ECO:0000313" key="7">
    <source>
        <dbReference type="Proteomes" id="UP000321287"/>
    </source>
</evidence>
<dbReference type="Gene3D" id="4.10.520.10">
    <property type="entry name" value="IHF-like DNA-binding proteins"/>
    <property type="match status" value="1"/>
</dbReference>
<dbReference type="PANTHER" id="PTHR33175">
    <property type="entry name" value="DNA-BINDING PROTEIN HU"/>
    <property type="match status" value="1"/>
</dbReference>
<evidence type="ECO:0000256" key="1">
    <source>
        <dbReference type="ARBA" id="ARBA00010529"/>
    </source>
</evidence>
<organism evidence="6 7">
    <name type="scientific">Asaia bogorensis NBRC 16594</name>
    <dbReference type="NCBI Taxonomy" id="1231624"/>
    <lineage>
        <taxon>Bacteria</taxon>
        <taxon>Pseudomonadati</taxon>
        <taxon>Pseudomonadota</taxon>
        <taxon>Alphaproteobacteria</taxon>
        <taxon>Acetobacterales</taxon>
        <taxon>Acetobacteraceae</taxon>
        <taxon>Asaia</taxon>
    </lineage>
</organism>
<dbReference type="GO" id="GO:0030261">
    <property type="term" value="P:chromosome condensation"/>
    <property type="evidence" value="ECO:0007669"/>
    <property type="project" value="UniProtKB-KW"/>
</dbReference>
<dbReference type="GO" id="GO:0030527">
    <property type="term" value="F:structural constituent of chromatin"/>
    <property type="evidence" value="ECO:0007669"/>
    <property type="project" value="InterPro"/>
</dbReference>
<evidence type="ECO:0000256" key="2">
    <source>
        <dbReference type="ARBA" id="ARBA00023067"/>
    </source>
</evidence>
<evidence type="ECO:0000313" key="6">
    <source>
        <dbReference type="EMBL" id="GEL54829.1"/>
    </source>
</evidence>
<dbReference type="EMBL" id="BJVS01000010">
    <property type="protein sequence ID" value="GEL54829.1"/>
    <property type="molecule type" value="Genomic_DNA"/>
</dbReference>
<evidence type="ECO:0000256" key="5">
    <source>
        <dbReference type="SAM" id="MobiDB-lite"/>
    </source>
</evidence>
<name>A0AAN4R829_9PROT</name>
<evidence type="ECO:0000256" key="3">
    <source>
        <dbReference type="ARBA" id="ARBA00023125"/>
    </source>
</evidence>
<dbReference type="CDD" id="cd13831">
    <property type="entry name" value="HU"/>
    <property type="match status" value="1"/>
</dbReference>
<dbReference type="PRINTS" id="PR01727">
    <property type="entry name" value="DNABINDINGHU"/>
</dbReference>
<dbReference type="AlphaFoldDB" id="A0AAN4R829"/>